<protein>
    <recommendedName>
        <fullName evidence="1">Trypsin-co-occurring domain-containing protein</fullName>
    </recommendedName>
</protein>
<dbReference type="Proteomes" id="UP000182190">
    <property type="component" value="Unassembled WGS sequence"/>
</dbReference>
<dbReference type="EMBL" id="CZCS02000221">
    <property type="protein sequence ID" value="VXD24103.1"/>
    <property type="molecule type" value="Genomic_DNA"/>
</dbReference>
<evidence type="ECO:0000313" key="2">
    <source>
        <dbReference type="EMBL" id="VXD24103.1"/>
    </source>
</evidence>
<comment type="caution">
    <text evidence="2">The sequence shown here is derived from an EMBL/GenBank/DDBJ whole genome shotgun (WGS) entry which is preliminary data.</text>
</comment>
<dbReference type="OrthoDB" id="428612at2"/>
<evidence type="ECO:0000259" key="1">
    <source>
        <dbReference type="Pfam" id="PF19493"/>
    </source>
</evidence>
<dbReference type="AlphaFoldDB" id="A0A7Z9E3U1"/>
<dbReference type="Pfam" id="PF19493">
    <property type="entry name" value="Trypco1"/>
    <property type="match status" value="1"/>
</dbReference>
<dbReference type="NCBIfam" id="NF041216">
    <property type="entry name" value="CU044_2847_fam"/>
    <property type="match status" value="1"/>
</dbReference>
<keyword evidence="3" id="KW-1185">Reference proteome</keyword>
<evidence type="ECO:0000313" key="3">
    <source>
        <dbReference type="Proteomes" id="UP000182190"/>
    </source>
</evidence>
<gene>
    <name evidence="2" type="ORF">PL9631_780011</name>
</gene>
<reference evidence="2" key="1">
    <citation type="submission" date="2019-10" db="EMBL/GenBank/DDBJ databases">
        <authorList>
            <consortium name="Genoscope - CEA"/>
            <person name="William W."/>
        </authorList>
    </citation>
    <scope>NUCLEOTIDE SEQUENCE [LARGE SCALE GENOMIC DNA]</scope>
    <source>
        <strain evidence="2">BBR_PRJEB10994</strain>
    </source>
</reference>
<name>A0A7Z9E3U1_9CYAN</name>
<sequence>MSEIEQFAYKADGQIYHVQLNSNVNSETDDDLYEEERGVQTQVINQLQQARNLIRVYSKMAVSAFKDFGAAEIEEVTLKFSIKMGGKAGIPYITEGSAESNLEVQVKCKFPDSKQV</sequence>
<dbReference type="InterPro" id="IPR045794">
    <property type="entry name" value="Trypco1"/>
</dbReference>
<accession>A0A7Z9E3U1</accession>
<feature type="domain" description="Trypsin-co-occurring" evidence="1">
    <location>
        <begin position="12"/>
        <end position="110"/>
    </location>
</feature>
<dbReference type="RefSeq" id="WP_083621679.1">
    <property type="nucleotide sequence ID" value="NZ_LR735018.1"/>
</dbReference>
<proteinExistence type="predicted"/>
<organism evidence="2 3">
    <name type="scientific">Planktothrix paucivesiculata PCC 9631</name>
    <dbReference type="NCBI Taxonomy" id="671071"/>
    <lineage>
        <taxon>Bacteria</taxon>
        <taxon>Bacillati</taxon>
        <taxon>Cyanobacteriota</taxon>
        <taxon>Cyanophyceae</taxon>
        <taxon>Oscillatoriophycideae</taxon>
        <taxon>Oscillatoriales</taxon>
        <taxon>Microcoleaceae</taxon>
        <taxon>Planktothrix</taxon>
    </lineage>
</organism>